<keyword evidence="2" id="KW-1185">Reference proteome</keyword>
<name>A0A8X7SGM1_BRACI</name>
<protein>
    <submittedName>
        <fullName evidence="1">Uncharacterized protein</fullName>
    </submittedName>
</protein>
<sequence>MPEEERLLLLDEVEDTQVTSLLQKLLSGETFGVEDFPAETPPTPKVDSDTVPISVEKRTLYPIPYTSMQAFLAAQYEKISTQIKEMERNIRRDLGLPERIISGKRRKRLRSASVVKLIRIRRESSGRDRTAAVERRGLKKVSAKGRAAATLDRLPRQRSGPVDADERYDSLQRGSAVRGRGLQGRCWTFQINTGHSSTIGSFLTWLSLEMVDR</sequence>
<dbReference type="Proteomes" id="UP000886595">
    <property type="component" value="Unassembled WGS sequence"/>
</dbReference>
<accession>A0A8X7SGM1</accession>
<evidence type="ECO:0000313" key="2">
    <source>
        <dbReference type="Proteomes" id="UP000886595"/>
    </source>
</evidence>
<organism evidence="1 2">
    <name type="scientific">Brassica carinata</name>
    <name type="common">Ethiopian mustard</name>
    <name type="synonym">Abyssinian cabbage</name>
    <dbReference type="NCBI Taxonomy" id="52824"/>
    <lineage>
        <taxon>Eukaryota</taxon>
        <taxon>Viridiplantae</taxon>
        <taxon>Streptophyta</taxon>
        <taxon>Embryophyta</taxon>
        <taxon>Tracheophyta</taxon>
        <taxon>Spermatophyta</taxon>
        <taxon>Magnoliopsida</taxon>
        <taxon>eudicotyledons</taxon>
        <taxon>Gunneridae</taxon>
        <taxon>Pentapetalae</taxon>
        <taxon>rosids</taxon>
        <taxon>malvids</taxon>
        <taxon>Brassicales</taxon>
        <taxon>Brassicaceae</taxon>
        <taxon>Brassiceae</taxon>
        <taxon>Brassica</taxon>
    </lineage>
</organism>
<dbReference type="AlphaFoldDB" id="A0A8X7SGM1"/>
<proteinExistence type="predicted"/>
<dbReference type="EMBL" id="JAAMPC010000006">
    <property type="protein sequence ID" value="KAG2306758.1"/>
    <property type="molecule type" value="Genomic_DNA"/>
</dbReference>
<gene>
    <name evidence="1" type="ORF">Bca52824_026506</name>
</gene>
<reference evidence="1 2" key="1">
    <citation type="submission" date="2020-02" db="EMBL/GenBank/DDBJ databases">
        <authorList>
            <person name="Ma Q."/>
            <person name="Huang Y."/>
            <person name="Song X."/>
            <person name="Pei D."/>
        </authorList>
    </citation>
    <scope>NUCLEOTIDE SEQUENCE [LARGE SCALE GENOMIC DNA]</scope>
    <source>
        <strain evidence="1">Sxm20200214</strain>
        <tissue evidence="1">Leaf</tissue>
    </source>
</reference>
<comment type="caution">
    <text evidence="1">The sequence shown here is derived from an EMBL/GenBank/DDBJ whole genome shotgun (WGS) entry which is preliminary data.</text>
</comment>
<evidence type="ECO:0000313" key="1">
    <source>
        <dbReference type="EMBL" id="KAG2306758.1"/>
    </source>
</evidence>